<dbReference type="Pfam" id="PF00654">
    <property type="entry name" value="Voltage_CLC"/>
    <property type="match status" value="1"/>
</dbReference>
<comment type="subcellular location">
    <subcellularLocation>
        <location evidence="1">Membrane</location>
        <topology evidence="1">Multi-pass membrane protein</topology>
    </subcellularLocation>
</comment>
<evidence type="ECO:0000259" key="13">
    <source>
        <dbReference type="PROSITE" id="PS51371"/>
    </source>
</evidence>
<proteinExistence type="predicted"/>
<protein>
    <submittedName>
        <fullName evidence="14">Cl-channel, voltage gated</fullName>
    </submittedName>
</protein>
<evidence type="ECO:0000313" key="14">
    <source>
        <dbReference type="EMBL" id="CCF83020.1"/>
    </source>
</evidence>
<dbReference type="PRINTS" id="PR00762">
    <property type="entry name" value="CLCHANNEL"/>
</dbReference>
<dbReference type="Pfam" id="PF00571">
    <property type="entry name" value="CBS"/>
    <property type="match status" value="1"/>
</dbReference>
<evidence type="ECO:0000256" key="9">
    <source>
        <dbReference type="ARBA" id="ARBA00023303"/>
    </source>
</evidence>
<keyword evidence="2" id="KW-0813">Transport</keyword>
<evidence type="ECO:0000256" key="10">
    <source>
        <dbReference type="PROSITE-ProRule" id="PRU00703"/>
    </source>
</evidence>
<dbReference type="InterPro" id="IPR046342">
    <property type="entry name" value="CBS_dom_sf"/>
</dbReference>
<feature type="transmembrane region" description="Helical" evidence="12">
    <location>
        <begin position="385"/>
        <end position="409"/>
    </location>
</feature>
<sequence>MTSRGAAPRPKRSGSLSERYGWDRTEAKSTALLSIAAVFLGIMGAVAAFFLYKMILLFTNLAFYQTLSVQLHYPPEGHIPIWMIGIPAIGGLIVGFMAYYGTDRIRGHGIPEAMEAILVRKSRVPARVAFFKPISAAIAVGTGGPFGAEGPIIQTGGAFSSLIGQLLPLTAAERKVFMACGAAAGMVGIFNTPIAAVALVLELLLFEFRPRSLIPVVIASGVAASARTVLIGPHLMFGVPPVDYGGVWALPLFVPLAVLLGLGAVLFSRGFFWVEELFEERLHLNMIVAPAIGGLILGIVAYFEPRVLGMGYDTITGLLEGRFAPLEAIQIGAAKTVALWFALGSGTSGGLLAPMLMVGAAIGSIYGHIVTPLVAGWLTLNPNVFAIVALCALFSAAARAPFTSFLFAFELTGDYNAIAPLMIGCMVADIVARLFMRYSIMTERLAQRGLELPTNMDINLLLHLRVKSLMKSGFRVALAETPVRELLGELQRSEALEGRRQHIWWIVEQPDGTLVGLITRRQVLAAKLDPDLLASPAWRLANTDVLVAQPEELVHDALTKMLQDDLPWLPVVDEQNKVVGYLTREDAMAAAQWVRMEDEAVRKGLIKTLPGMASSSPQPKSQPAPPERGQVITMTQVRIDGKDSYPPVTVELDGHDGLDHMSLDTRSDRPPGNQRPGS</sequence>
<evidence type="ECO:0000256" key="6">
    <source>
        <dbReference type="ARBA" id="ARBA00023136"/>
    </source>
</evidence>
<feature type="region of interest" description="Disordered" evidence="11">
    <location>
        <begin position="609"/>
        <end position="678"/>
    </location>
</feature>
<evidence type="ECO:0000256" key="2">
    <source>
        <dbReference type="ARBA" id="ARBA00022448"/>
    </source>
</evidence>
<dbReference type="GO" id="GO:0005254">
    <property type="term" value="F:chloride channel activity"/>
    <property type="evidence" value="ECO:0007669"/>
    <property type="project" value="UniProtKB-KW"/>
</dbReference>
<feature type="transmembrane region" description="Helical" evidence="12">
    <location>
        <begin position="248"/>
        <end position="272"/>
    </location>
</feature>
<reference evidence="14 15" key="1">
    <citation type="journal article" date="2012" name="ISME J.">
        <title>Nitrification expanded: discovery, physiology and genomics of a nitrite-oxidizing bacterium from the phylum Chloroflexi.</title>
        <authorList>
            <person name="Sorokin D.Y."/>
            <person name="Lucker S."/>
            <person name="Vejmelkova D."/>
            <person name="Kostrikina N.A."/>
            <person name="Kleerebezem R."/>
            <person name="Rijpstra W.I."/>
            <person name="Damste J.S."/>
            <person name="Le Paslier D."/>
            <person name="Muyzer G."/>
            <person name="Wagner M."/>
            <person name="van Loosdrecht M.C."/>
            <person name="Daims H."/>
        </authorList>
    </citation>
    <scope>NUCLEOTIDE SEQUENCE [LARGE SCALE GENOMIC DNA]</scope>
    <source>
        <strain evidence="15">none</strain>
    </source>
</reference>
<feature type="transmembrane region" description="Helical" evidence="12">
    <location>
        <begin position="129"/>
        <end position="148"/>
    </location>
</feature>
<dbReference type="OrthoDB" id="9812438at2"/>
<dbReference type="Proteomes" id="UP000004221">
    <property type="component" value="Unassembled WGS sequence"/>
</dbReference>
<keyword evidence="15" id="KW-1185">Reference proteome</keyword>
<name>I4EEA8_9BACT</name>
<evidence type="ECO:0000256" key="5">
    <source>
        <dbReference type="ARBA" id="ARBA00023065"/>
    </source>
</evidence>
<accession>I4EEA8</accession>
<dbReference type="SUPFAM" id="SSF54631">
    <property type="entry name" value="CBS-domain pair"/>
    <property type="match status" value="1"/>
</dbReference>
<keyword evidence="6 12" id="KW-0472">Membrane</keyword>
<feature type="transmembrane region" description="Helical" evidence="12">
    <location>
        <begin position="351"/>
        <end position="378"/>
    </location>
</feature>
<feature type="domain" description="CBS" evidence="13">
    <location>
        <begin position="541"/>
        <end position="599"/>
    </location>
</feature>
<dbReference type="AlphaFoldDB" id="I4EEA8"/>
<keyword evidence="3 12" id="KW-0812">Transmembrane</keyword>
<dbReference type="SMART" id="SM00116">
    <property type="entry name" value="CBS"/>
    <property type="match status" value="2"/>
</dbReference>
<dbReference type="InterPro" id="IPR001807">
    <property type="entry name" value="ClC"/>
</dbReference>
<feature type="transmembrane region" description="Helical" evidence="12">
    <location>
        <begin position="79"/>
        <end position="100"/>
    </location>
</feature>
<feature type="transmembrane region" description="Helical" evidence="12">
    <location>
        <begin position="176"/>
        <end position="201"/>
    </location>
</feature>
<evidence type="ECO:0000256" key="1">
    <source>
        <dbReference type="ARBA" id="ARBA00004141"/>
    </source>
</evidence>
<evidence type="ECO:0000256" key="7">
    <source>
        <dbReference type="ARBA" id="ARBA00023173"/>
    </source>
</evidence>
<feature type="compositionally biased region" description="Basic and acidic residues" evidence="11">
    <location>
        <begin position="652"/>
        <end position="669"/>
    </location>
</feature>
<dbReference type="PANTHER" id="PTHR43427:SF6">
    <property type="entry name" value="CHLORIDE CHANNEL PROTEIN CLC-E"/>
    <property type="match status" value="1"/>
</dbReference>
<feature type="transmembrane region" description="Helical" evidence="12">
    <location>
        <begin position="213"/>
        <end position="236"/>
    </location>
</feature>
<evidence type="ECO:0000256" key="3">
    <source>
        <dbReference type="ARBA" id="ARBA00022692"/>
    </source>
</evidence>
<feature type="transmembrane region" description="Helical" evidence="12">
    <location>
        <begin position="31"/>
        <end position="59"/>
    </location>
</feature>
<dbReference type="CDD" id="cd00400">
    <property type="entry name" value="Voltage_gated_ClC"/>
    <property type="match status" value="1"/>
</dbReference>
<feature type="transmembrane region" description="Helical" evidence="12">
    <location>
        <begin position="415"/>
        <end position="435"/>
    </location>
</feature>
<dbReference type="RefSeq" id="WP_008475704.1">
    <property type="nucleotide sequence ID" value="NZ_CAGS01000087.1"/>
</dbReference>
<evidence type="ECO:0000256" key="4">
    <source>
        <dbReference type="ARBA" id="ARBA00022989"/>
    </source>
</evidence>
<organism evidence="14 15">
    <name type="scientific">Nitrolancea hollandica Lb</name>
    <dbReference type="NCBI Taxonomy" id="1129897"/>
    <lineage>
        <taxon>Bacteria</taxon>
        <taxon>Pseudomonadati</taxon>
        <taxon>Thermomicrobiota</taxon>
        <taxon>Thermomicrobia</taxon>
        <taxon>Sphaerobacterales</taxon>
        <taxon>Sphaerobacterineae</taxon>
        <taxon>Sphaerobacteraceae</taxon>
        <taxon>Nitrolancea</taxon>
    </lineage>
</organism>
<dbReference type="InterPro" id="IPR014743">
    <property type="entry name" value="Cl-channel_core"/>
</dbReference>
<keyword evidence="9" id="KW-0407">Ion channel</keyword>
<keyword evidence="7" id="KW-0869">Chloride channel</keyword>
<dbReference type="SUPFAM" id="SSF81340">
    <property type="entry name" value="Clc chloride channel"/>
    <property type="match status" value="1"/>
</dbReference>
<dbReference type="EMBL" id="CAGS01000087">
    <property type="protein sequence ID" value="CCF83020.1"/>
    <property type="molecule type" value="Genomic_DNA"/>
</dbReference>
<keyword evidence="5" id="KW-0406">Ion transport</keyword>
<dbReference type="Gene3D" id="3.10.580.10">
    <property type="entry name" value="CBS-domain"/>
    <property type="match status" value="1"/>
</dbReference>
<evidence type="ECO:0000256" key="8">
    <source>
        <dbReference type="ARBA" id="ARBA00023214"/>
    </source>
</evidence>
<feature type="transmembrane region" description="Helical" evidence="12">
    <location>
        <begin position="284"/>
        <end position="303"/>
    </location>
</feature>
<keyword evidence="4 12" id="KW-1133">Transmembrane helix</keyword>
<gene>
    <name evidence="14" type="ORF">NITHO_1770006</name>
</gene>
<evidence type="ECO:0000256" key="11">
    <source>
        <dbReference type="SAM" id="MobiDB-lite"/>
    </source>
</evidence>
<evidence type="ECO:0000256" key="12">
    <source>
        <dbReference type="SAM" id="Phobius"/>
    </source>
</evidence>
<feature type="domain" description="CBS" evidence="13">
    <location>
        <begin position="470"/>
        <end position="535"/>
    </location>
</feature>
<keyword evidence="8" id="KW-0868">Chloride</keyword>
<dbReference type="GO" id="GO:0034707">
    <property type="term" value="C:chloride channel complex"/>
    <property type="evidence" value="ECO:0007669"/>
    <property type="project" value="UniProtKB-KW"/>
</dbReference>
<dbReference type="CDD" id="cd02205">
    <property type="entry name" value="CBS_pair_SF"/>
    <property type="match status" value="1"/>
</dbReference>
<dbReference type="PANTHER" id="PTHR43427">
    <property type="entry name" value="CHLORIDE CHANNEL PROTEIN CLC-E"/>
    <property type="match status" value="1"/>
</dbReference>
<dbReference type="Gene3D" id="1.10.3080.10">
    <property type="entry name" value="Clc chloride channel"/>
    <property type="match status" value="1"/>
</dbReference>
<dbReference type="InterPro" id="IPR000644">
    <property type="entry name" value="CBS_dom"/>
</dbReference>
<keyword evidence="10" id="KW-0129">CBS domain</keyword>
<evidence type="ECO:0000313" key="15">
    <source>
        <dbReference type="Proteomes" id="UP000004221"/>
    </source>
</evidence>
<comment type="caution">
    <text evidence="14">The sequence shown here is derived from an EMBL/GenBank/DDBJ whole genome shotgun (WGS) entry which is preliminary data.</text>
</comment>
<dbReference type="PROSITE" id="PS51371">
    <property type="entry name" value="CBS"/>
    <property type="match status" value="2"/>
</dbReference>
<dbReference type="InterPro" id="IPR050368">
    <property type="entry name" value="ClC-type_chloride_channel"/>
</dbReference>